<evidence type="ECO:0000313" key="3">
    <source>
        <dbReference type="EMBL" id="ODR47090.1"/>
    </source>
</evidence>
<dbReference type="PANTHER" id="PTHR42924">
    <property type="entry name" value="EXONUCLEASE"/>
    <property type="match status" value="1"/>
</dbReference>
<evidence type="ECO:0000313" key="6">
    <source>
        <dbReference type="Proteomes" id="UP000094869"/>
    </source>
</evidence>
<name>A0A1E3A3B8_9FIRM</name>
<dbReference type="EMBL" id="MEHA01000052">
    <property type="protein sequence ID" value="ODR36195.1"/>
    <property type="molecule type" value="Genomic_DNA"/>
</dbReference>
<comment type="caution">
    <text evidence="1">The sequence shown here is derived from an EMBL/GenBank/DDBJ whole genome shotgun (WGS) entry which is preliminary data.</text>
</comment>
<dbReference type="EMBL" id="MEHD01000046">
    <property type="protein sequence ID" value="ODR47090.1"/>
    <property type="molecule type" value="Genomic_DNA"/>
</dbReference>
<dbReference type="GO" id="GO:0035312">
    <property type="term" value="F:5'-3' DNA exonuclease activity"/>
    <property type="evidence" value="ECO:0007669"/>
    <property type="project" value="TreeGrafter"/>
</dbReference>
<dbReference type="Proteomes" id="UP000094869">
    <property type="component" value="Unassembled WGS sequence"/>
</dbReference>
<protein>
    <submittedName>
        <fullName evidence="2">Histidinol-phosphatase</fullName>
    </submittedName>
</protein>
<dbReference type="InterPro" id="IPR016195">
    <property type="entry name" value="Pol/histidinol_Pase-like"/>
</dbReference>
<dbReference type="Proteomes" id="UP000094271">
    <property type="component" value="Unassembled WGS sequence"/>
</dbReference>
<dbReference type="PANTHER" id="PTHR42924:SF3">
    <property type="entry name" value="POLYMERASE_HISTIDINOL PHOSPHATASE N-TERMINAL DOMAIN-CONTAINING PROTEIN"/>
    <property type="match status" value="1"/>
</dbReference>
<proteinExistence type="predicted"/>
<sequence length="266" mass="29582">MSKWTVESIKEAYPYLYETHLHTSQGSLCGRAEGREMADACKKAGYTGIFVTDHNWGGNTAADRSLPWETWVSEFAKGFLDAKEEGERIGLDVFFGWEAGFQGTEFLIFGLSPEWLAAHPEIREAGIEEQYRLVKADGGMVLHAHPFREEAYIPEIRLFPEFVDGAEGMNATHTSPLSASHKSGNYDRKARAYAKEHGLVMTAGSDVHSTNIFGGGTAFARKLSDDKDFIQAIQSGEDYVLTDGFSWYSREGELLCTAAREEGEKE</sequence>
<accession>A0A1E3A3B8</accession>
<dbReference type="Proteomes" id="UP000094067">
    <property type="component" value="Unassembled WGS sequence"/>
</dbReference>
<gene>
    <name evidence="2" type="ORF">BEI59_35600</name>
    <name evidence="1" type="ORF">BEI61_04077</name>
    <name evidence="3" type="ORF">BEI63_26935</name>
</gene>
<dbReference type="CDD" id="cd07432">
    <property type="entry name" value="PHP_HisPPase"/>
    <property type="match status" value="1"/>
</dbReference>
<evidence type="ECO:0000313" key="1">
    <source>
        <dbReference type="EMBL" id="ODM03282.1"/>
    </source>
</evidence>
<dbReference type="AlphaFoldDB" id="A0A1E3A3B8"/>
<dbReference type="Gene3D" id="3.20.20.140">
    <property type="entry name" value="Metal-dependent hydrolases"/>
    <property type="match status" value="1"/>
</dbReference>
<evidence type="ECO:0000313" key="2">
    <source>
        <dbReference type="EMBL" id="ODR36195.1"/>
    </source>
</evidence>
<dbReference type="OrthoDB" id="9777619at2"/>
<evidence type="ECO:0000313" key="4">
    <source>
        <dbReference type="Proteomes" id="UP000094067"/>
    </source>
</evidence>
<reference evidence="1 4" key="1">
    <citation type="submission" date="2016-07" db="EMBL/GenBank/DDBJ databases">
        <title>Characterization of isolates of Eisenbergiella tayi derived from blood cultures, using whole genome sequencing.</title>
        <authorList>
            <person name="Burdz T."/>
            <person name="Wiebe D."/>
            <person name="Huynh C."/>
            <person name="Bernard K."/>
        </authorList>
    </citation>
    <scope>NUCLEOTIDE SEQUENCE [LARGE SCALE GENOMIC DNA]</scope>
    <source>
        <strain evidence="1 4">NML 110608</strain>
    </source>
</reference>
<keyword evidence="6" id="KW-1185">Reference proteome</keyword>
<dbReference type="RefSeq" id="WP_069153802.1">
    <property type="nucleotide sequence ID" value="NZ_DBFYTW010000306.1"/>
</dbReference>
<evidence type="ECO:0000313" key="5">
    <source>
        <dbReference type="Proteomes" id="UP000094271"/>
    </source>
</evidence>
<dbReference type="InterPro" id="IPR052018">
    <property type="entry name" value="PHP_domain"/>
</dbReference>
<dbReference type="Pfam" id="PF13263">
    <property type="entry name" value="PHP_C"/>
    <property type="match status" value="1"/>
</dbReference>
<dbReference type="EMBL" id="MCGH01000003">
    <property type="protein sequence ID" value="ODM03282.1"/>
    <property type="molecule type" value="Genomic_DNA"/>
</dbReference>
<dbReference type="SUPFAM" id="SSF89550">
    <property type="entry name" value="PHP domain-like"/>
    <property type="match status" value="1"/>
</dbReference>
<reference evidence="2 5" key="3">
    <citation type="submission" date="2016-08" db="EMBL/GenBank/DDBJ databases">
        <authorList>
            <person name="Seilhamer J.J."/>
        </authorList>
    </citation>
    <scope>NUCLEOTIDE SEQUENCE [LARGE SCALE GENOMIC DNA]</scope>
    <source>
        <strain evidence="2 5">NML150140-1</strain>
    </source>
</reference>
<dbReference type="GO" id="GO:0004534">
    <property type="term" value="F:5'-3' RNA exonuclease activity"/>
    <property type="evidence" value="ECO:0007669"/>
    <property type="project" value="TreeGrafter"/>
</dbReference>
<reference evidence="3 6" key="2">
    <citation type="submission" date="2016-08" db="EMBL/GenBank/DDBJ databases">
        <title>Characterization of Isolates of Eisenbergiella tayi Derived from Blood Cultures, Using Whole Genome Sequencing.</title>
        <authorList>
            <person name="Bernier A.-M."/>
            <person name="Burdz T."/>
            <person name="Wiebe D."/>
            <person name="Bernard K."/>
        </authorList>
    </citation>
    <scope>NUCLEOTIDE SEQUENCE [LARGE SCALE GENOMIC DNA]</scope>
    <source>
        <strain evidence="3 6">NML120146</strain>
    </source>
</reference>
<dbReference type="PATRIC" id="fig|1432052.4.peg.4510"/>
<organism evidence="1 4">
    <name type="scientific">Eisenbergiella tayi</name>
    <dbReference type="NCBI Taxonomy" id="1432052"/>
    <lineage>
        <taxon>Bacteria</taxon>
        <taxon>Bacillati</taxon>
        <taxon>Bacillota</taxon>
        <taxon>Clostridia</taxon>
        <taxon>Lachnospirales</taxon>
        <taxon>Lachnospiraceae</taxon>
        <taxon>Eisenbergiella</taxon>
    </lineage>
</organism>